<dbReference type="GO" id="GO:0051287">
    <property type="term" value="F:NAD binding"/>
    <property type="evidence" value="ECO:0007669"/>
    <property type="project" value="InterPro"/>
</dbReference>
<gene>
    <name evidence="4" type="ORF">EV688_102105</name>
</gene>
<evidence type="ECO:0000313" key="5">
    <source>
        <dbReference type="Proteomes" id="UP000294980"/>
    </source>
</evidence>
<dbReference type="Gene3D" id="3.40.50.720">
    <property type="entry name" value="NAD(P)-binding Rossmann-like Domain"/>
    <property type="match status" value="2"/>
</dbReference>
<keyword evidence="2" id="KW-0520">NAD</keyword>
<dbReference type="InterPro" id="IPR006140">
    <property type="entry name" value="D-isomer_DH_NAD-bd"/>
</dbReference>
<proteinExistence type="predicted"/>
<dbReference type="AlphaFoldDB" id="A0A4R2L4V3"/>
<evidence type="ECO:0000313" key="4">
    <source>
        <dbReference type="EMBL" id="TCO77648.1"/>
    </source>
</evidence>
<dbReference type="RefSeq" id="WP_162883759.1">
    <property type="nucleotide sequence ID" value="NZ_QQSW01000001.1"/>
</dbReference>
<evidence type="ECO:0000256" key="1">
    <source>
        <dbReference type="ARBA" id="ARBA00023002"/>
    </source>
</evidence>
<evidence type="ECO:0000256" key="2">
    <source>
        <dbReference type="ARBA" id="ARBA00023027"/>
    </source>
</evidence>
<feature type="domain" description="D-isomer specific 2-hydroxyacid dehydrogenase NAD-binding" evidence="3">
    <location>
        <begin position="106"/>
        <end position="275"/>
    </location>
</feature>
<dbReference type="EMBL" id="SLWX01000002">
    <property type="protein sequence ID" value="TCO77648.1"/>
    <property type="molecule type" value="Genomic_DNA"/>
</dbReference>
<accession>A0A4R2L4V3</accession>
<dbReference type="Pfam" id="PF02826">
    <property type="entry name" value="2-Hacid_dh_C"/>
    <property type="match status" value="1"/>
</dbReference>
<sequence length="310" mass="33401">MAITEILILSADADALAAALRGDLPADTRIHPCTDAAQLPGVAESASVVLAAPDRLLKALPRLPALQWAQSTWAGVTPLISASRQNYRLTGVKNLFDAAISEYVMAWMLALQRNVLQRASARQWDGTPDGNLAGKRVGILGTGALGMAVARRAEAFGVRLSGLNTRGQAEAPFSRCYRTEDRLVFARDLDFVVSLMPDTPATRGLIDSDFLQALPVGAVLINAGRANAIDHVALRQSVEDGHLRAAVLDVLPVEPLPEDDPLWRTDGIYITSHTAAPTEVTAIAPLFLDNLKRFLAGEALRYEIDFTRGY</sequence>
<reference evidence="4 5" key="1">
    <citation type="submission" date="2019-03" db="EMBL/GenBank/DDBJ databases">
        <title>Genomic Encyclopedia of Type Strains, Phase IV (KMG-IV): sequencing the most valuable type-strain genomes for metagenomic binning, comparative biology and taxonomic classification.</title>
        <authorList>
            <person name="Goeker M."/>
        </authorList>
    </citation>
    <scope>NUCLEOTIDE SEQUENCE [LARGE SCALE GENOMIC DNA]</scope>
    <source>
        <strain evidence="4 5">DSM 23344</strain>
    </source>
</reference>
<dbReference type="PANTHER" id="PTHR43333:SF1">
    <property type="entry name" value="D-ISOMER SPECIFIC 2-HYDROXYACID DEHYDROGENASE NAD-BINDING DOMAIN-CONTAINING PROTEIN"/>
    <property type="match status" value="1"/>
</dbReference>
<name>A0A4R2L4V3_9GAMM</name>
<dbReference type="PANTHER" id="PTHR43333">
    <property type="entry name" value="2-HACID_DH_C DOMAIN-CONTAINING PROTEIN"/>
    <property type="match status" value="1"/>
</dbReference>
<dbReference type="InterPro" id="IPR036291">
    <property type="entry name" value="NAD(P)-bd_dom_sf"/>
</dbReference>
<dbReference type="Proteomes" id="UP000294980">
    <property type="component" value="Unassembled WGS sequence"/>
</dbReference>
<dbReference type="CDD" id="cd05300">
    <property type="entry name" value="2-Hacid_dh_1"/>
    <property type="match status" value="1"/>
</dbReference>
<comment type="caution">
    <text evidence="4">The sequence shown here is derived from an EMBL/GenBank/DDBJ whole genome shotgun (WGS) entry which is preliminary data.</text>
</comment>
<evidence type="ECO:0000259" key="3">
    <source>
        <dbReference type="Pfam" id="PF02826"/>
    </source>
</evidence>
<keyword evidence="5" id="KW-1185">Reference proteome</keyword>
<keyword evidence="1" id="KW-0560">Oxidoreductase</keyword>
<protein>
    <submittedName>
        <fullName evidence="4">Phosphoglycerate dehydrogenase-like enzyme</fullName>
    </submittedName>
</protein>
<dbReference type="SUPFAM" id="SSF51735">
    <property type="entry name" value="NAD(P)-binding Rossmann-fold domains"/>
    <property type="match status" value="1"/>
</dbReference>
<dbReference type="GO" id="GO:0016491">
    <property type="term" value="F:oxidoreductase activity"/>
    <property type="evidence" value="ECO:0007669"/>
    <property type="project" value="UniProtKB-KW"/>
</dbReference>
<organism evidence="4 5">
    <name type="scientific">Chromatocurvus halotolerans</name>
    <dbReference type="NCBI Taxonomy" id="1132028"/>
    <lineage>
        <taxon>Bacteria</taxon>
        <taxon>Pseudomonadati</taxon>
        <taxon>Pseudomonadota</taxon>
        <taxon>Gammaproteobacteria</taxon>
        <taxon>Cellvibrionales</taxon>
        <taxon>Halieaceae</taxon>
        <taxon>Chromatocurvus</taxon>
    </lineage>
</organism>